<dbReference type="GO" id="GO:0004252">
    <property type="term" value="F:serine-type endopeptidase activity"/>
    <property type="evidence" value="ECO:0007669"/>
    <property type="project" value="InterPro"/>
</dbReference>
<sequence length="644" mass="70057">MRKSGRPQFFRWLIGSLLGILWLQPVNSTFSRLVMPCETPIGAGRCVADRKCCQDFGGVIFTSEGLVTPKKELIQYRIAGLNAPKDFIPSEREDFDGPGHIFPRSNALGCSDSEVCCFIQPVFDFQNEKVKSSCDMCGLRGDGDNTVSAQPNREVNVNIDIDQESQAPLGGREFPTATIAHSTTKTTTTTTTTTTTSTSTPSTTTTTTTERPLPPRKVIPRIFDYSYSFDFTKMARIIGGSNAKVNANCWQVALSNSSGVFGSGVLLDYQTVLTVAHKVANLKRSDFIAILGAYDFASDELFAQTYYTFPLDIIVHPKYDPITFENDIAILKIPPVSCDKPNICTICLPDAPVDASVCSTRAIPKSLSGSSYRPLKPGESLIFHRDDYLDPNEVSQVKLSSGTAAARNGPVGSVCDRRCVVSGWGSTRDQEIATVLQETKMEVINNRDCEARLKATGVRNYTLPASTFCARADNDDSGTCDRDGGGPLVCQREDGRWELTGLTALGVDQCRFGDQAPSIFVTVGRYIDWILRAGFTRRSSTSSSNSSPAQVNMVTNELKAPVKHLELRSDLEPSPTTKGSPPLAVVATIDTLNGSSGPSPQLKLFSFKAPQAPSLGSASIPVPSKSRNLLELRELRNDDIRAEY</sequence>
<dbReference type="STRING" id="947166.A0A1D1VVJ7"/>
<keyword evidence="6" id="KW-1185">Reference proteome</keyword>
<dbReference type="Pfam" id="PF00089">
    <property type="entry name" value="Trypsin"/>
    <property type="match status" value="2"/>
</dbReference>
<dbReference type="InterPro" id="IPR001254">
    <property type="entry name" value="Trypsin_dom"/>
</dbReference>
<accession>A0A1D1VVJ7</accession>
<dbReference type="GO" id="GO:0006508">
    <property type="term" value="P:proteolysis"/>
    <property type="evidence" value="ECO:0007669"/>
    <property type="project" value="InterPro"/>
</dbReference>
<dbReference type="PANTHER" id="PTHR24252">
    <property type="entry name" value="ACROSIN-RELATED"/>
    <property type="match status" value="1"/>
</dbReference>
<dbReference type="Gene3D" id="2.40.10.10">
    <property type="entry name" value="Trypsin-like serine proteases"/>
    <property type="match status" value="3"/>
</dbReference>
<feature type="chain" id="PRO_5008898887" description="Peptidase S1 domain-containing protein" evidence="3">
    <location>
        <begin position="29"/>
        <end position="644"/>
    </location>
</feature>
<dbReference type="AlphaFoldDB" id="A0A1D1VVJ7"/>
<evidence type="ECO:0000259" key="4">
    <source>
        <dbReference type="PROSITE" id="PS50240"/>
    </source>
</evidence>
<evidence type="ECO:0000313" key="6">
    <source>
        <dbReference type="Proteomes" id="UP000186922"/>
    </source>
</evidence>
<feature type="compositionally biased region" description="Low complexity" evidence="2">
    <location>
        <begin position="182"/>
        <end position="209"/>
    </location>
</feature>
<reference evidence="5 6" key="1">
    <citation type="journal article" date="2016" name="Nat. Commun.">
        <title>Extremotolerant tardigrade genome and improved radiotolerance of human cultured cells by tardigrade-unique protein.</title>
        <authorList>
            <person name="Hashimoto T."/>
            <person name="Horikawa D.D."/>
            <person name="Saito Y."/>
            <person name="Kuwahara H."/>
            <person name="Kozuka-Hata H."/>
            <person name="Shin-I T."/>
            <person name="Minakuchi Y."/>
            <person name="Ohishi K."/>
            <person name="Motoyama A."/>
            <person name="Aizu T."/>
            <person name="Enomoto A."/>
            <person name="Kondo K."/>
            <person name="Tanaka S."/>
            <person name="Hara Y."/>
            <person name="Koshikawa S."/>
            <person name="Sagara H."/>
            <person name="Miura T."/>
            <person name="Yokobori S."/>
            <person name="Miyagawa K."/>
            <person name="Suzuki Y."/>
            <person name="Kubo T."/>
            <person name="Oyama M."/>
            <person name="Kohara Y."/>
            <person name="Fujiyama A."/>
            <person name="Arakawa K."/>
            <person name="Katayama T."/>
            <person name="Toyoda A."/>
            <person name="Kunieda T."/>
        </authorList>
    </citation>
    <scope>NUCLEOTIDE SEQUENCE [LARGE SCALE GENOMIC DNA]</scope>
    <source>
        <strain evidence="5 6">YOKOZUNA-1</strain>
    </source>
</reference>
<dbReference type="PANTHER" id="PTHR24252:SF7">
    <property type="entry name" value="HYALIN"/>
    <property type="match status" value="1"/>
</dbReference>
<dbReference type="InterPro" id="IPR043504">
    <property type="entry name" value="Peptidase_S1_PA_chymotrypsin"/>
</dbReference>
<evidence type="ECO:0000313" key="5">
    <source>
        <dbReference type="EMBL" id="GAV05495.1"/>
    </source>
</evidence>
<comment type="caution">
    <text evidence="5">The sequence shown here is derived from an EMBL/GenBank/DDBJ whole genome shotgun (WGS) entry which is preliminary data.</text>
</comment>
<evidence type="ECO:0000256" key="2">
    <source>
        <dbReference type="SAM" id="MobiDB-lite"/>
    </source>
</evidence>
<feature type="region of interest" description="Disordered" evidence="2">
    <location>
        <begin position="180"/>
        <end position="213"/>
    </location>
</feature>
<organism evidence="5 6">
    <name type="scientific">Ramazzottius varieornatus</name>
    <name type="common">Water bear</name>
    <name type="synonym">Tardigrade</name>
    <dbReference type="NCBI Taxonomy" id="947166"/>
    <lineage>
        <taxon>Eukaryota</taxon>
        <taxon>Metazoa</taxon>
        <taxon>Ecdysozoa</taxon>
        <taxon>Tardigrada</taxon>
        <taxon>Eutardigrada</taxon>
        <taxon>Parachela</taxon>
        <taxon>Hypsibioidea</taxon>
        <taxon>Ramazzottiidae</taxon>
        <taxon>Ramazzottius</taxon>
    </lineage>
</organism>
<feature type="domain" description="Peptidase S1" evidence="4">
    <location>
        <begin position="237"/>
        <end position="530"/>
    </location>
</feature>
<dbReference type="SMART" id="SM00020">
    <property type="entry name" value="Tryp_SPc"/>
    <property type="match status" value="1"/>
</dbReference>
<keyword evidence="1" id="KW-1015">Disulfide bond</keyword>
<name>A0A1D1VVJ7_RAMVA</name>
<keyword evidence="3" id="KW-0732">Signal</keyword>
<protein>
    <recommendedName>
        <fullName evidence="4">Peptidase S1 domain-containing protein</fullName>
    </recommendedName>
</protein>
<dbReference type="OrthoDB" id="19606at2759"/>
<evidence type="ECO:0000256" key="3">
    <source>
        <dbReference type="SAM" id="SignalP"/>
    </source>
</evidence>
<dbReference type="InterPro" id="IPR009003">
    <property type="entry name" value="Peptidase_S1_PA"/>
</dbReference>
<dbReference type="CDD" id="cd00190">
    <property type="entry name" value="Tryp_SPc"/>
    <property type="match status" value="1"/>
</dbReference>
<dbReference type="PROSITE" id="PS50240">
    <property type="entry name" value="TRYPSIN_DOM"/>
    <property type="match status" value="1"/>
</dbReference>
<feature type="signal peptide" evidence="3">
    <location>
        <begin position="1"/>
        <end position="28"/>
    </location>
</feature>
<evidence type="ECO:0000256" key="1">
    <source>
        <dbReference type="ARBA" id="ARBA00023157"/>
    </source>
</evidence>
<dbReference type="SUPFAM" id="SSF50494">
    <property type="entry name" value="Trypsin-like serine proteases"/>
    <property type="match status" value="1"/>
</dbReference>
<gene>
    <name evidence="5" type="primary">RvY_15620-1</name>
    <name evidence="5" type="synonym">RvY_15620.1</name>
    <name evidence="5" type="ORF">RvY_15620</name>
</gene>
<proteinExistence type="predicted"/>
<dbReference type="Proteomes" id="UP000186922">
    <property type="component" value="Unassembled WGS sequence"/>
</dbReference>
<dbReference type="EMBL" id="BDGG01000012">
    <property type="protein sequence ID" value="GAV05495.1"/>
    <property type="molecule type" value="Genomic_DNA"/>
</dbReference>